<feature type="transmembrane region" description="Helical" evidence="9">
    <location>
        <begin position="178"/>
        <end position="195"/>
    </location>
</feature>
<feature type="transmembrane region" description="Helical" evidence="9">
    <location>
        <begin position="222"/>
        <end position="244"/>
    </location>
</feature>
<feature type="transmembrane region" description="Helical" evidence="9">
    <location>
        <begin position="94"/>
        <end position="110"/>
    </location>
</feature>
<feature type="binding site" evidence="7">
    <location>
        <position position="20"/>
    </location>
    <ligand>
        <name>Ca(2+)</name>
        <dbReference type="ChEBI" id="CHEBI:29108"/>
    </ligand>
</feature>
<sequence length="274" mass="31769">MAPHSEILGYWGPPTATIDWCEKNYEVNFYIAEMYNTISNLMMIVPPLWGMIEVINQGFELRFIFCHFLLLVVGLGSWAFHMTLLYEMQLFDELPMVWGTSVLVYCLAVVQKPANNRMFSNGRLAICLAVFSSSFTAVYLLWPQPLLQHASYGVLVLISFAQEINLIRLKGCKVCKKLFIISLSTYLFGFFLWNLDKIFCPNLHSLRNSMSPVLSPFTQLHGWWHCFAGYATYLQVFICIHSNYDFKKGKKETRKLELCQMGFGLRWFKPEKSL</sequence>
<dbReference type="InParanoid" id="A0A482XDA6"/>
<dbReference type="Proteomes" id="UP000291343">
    <property type="component" value="Unassembled WGS sequence"/>
</dbReference>
<dbReference type="AlphaFoldDB" id="A0A482XDA6"/>
<feature type="binding site" evidence="7">
    <location>
        <position position="22"/>
    </location>
    <ligand>
        <name>Ca(2+)</name>
        <dbReference type="ChEBI" id="CHEBI:29108"/>
    </ligand>
</feature>
<keyword evidence="8" id="KW-0862">Zinc</keyword>
<comment type="function">
    <text evidence="9">Hydrolyzes the sphingolipid ceramide into sphingosine and free fatty acid.</text>
</comment>
<dbReference type="GO" id="GO:0046872">
    <property type="term" value="F:metal ion binding"/>
    <property type="evidence" value="ECO:0007669"/>
    <property type="project" value="UniProtKB-KW"/>
</dbReference>
<evidence type="ECO:0000256" key="5">
    <source>
        <dbReference type="ARBA" id="ARBA00022989"/>
    </source>
</evidence>
<dbReference type="GO" id="GO:0071602">
    <property type="term" value="P:phytosphingosine biosynthetic process"/>
    <property type="evidence" value="ECO:0007669"/>
    <property type="project" value="TreeGrafter"/>
</dbReference>
<feature type="binding site" evidence="7">
    <location>
        <position position="33"/>
    </location>
    <ligand>
        <name>Ca(2+)</name>
        <dbReference type="ChEBI" id="CHEBI:29108"/>
    </ligand>
</feature>
<evidence type="ECO:0000256" key="1">
    <source>
        <dbReference type="ARBA" id="ARBA00004141"/>
    </source>
</evidence>
<feature type="binding site" evidence="8">
    <location>
        <position position="221"/>
    </location>
    <ligand>
        <name>Zn(2+)</name>
        <dbReference type="ChEBI" id="CHEBI:29105"/>
        <note>catalytic</note>
    </ligand>
</feature>
<dbReference type="GO" id="GO:0006672">
    <property type="term" value="P:ceramide metabolic process"/>
    <property type="evidence" value="ECO:0007669"/>
    <property type="project" value="InterPro"/>
</dbReference>
<dbReference type="PANTHER" id="PTHR46187">
    <property type="entry name" value="ALKALINE CERAMIDASE 3"/>
    <property type="match status" value="1"/>
</dbReference>
<feature type="binding site" evidence="8">
    <location>
        <position position="81"/>
    </location>
    <ligand>
        <name>Zn(2+)</name>
        <dbReference type="ChEBI" id="CHEBI:29105"/>
        <note>catalytic</note>
    </ligand>
</feature>
<dbReference type="STRING" id="195883.A0A482XDA6"/>
<feature type="binding site" evidence="8">
    <location>
        <position position="225"/>
    </location>
    <ligand>
        <name>Zn(2+)</name>
        <dbReference type="ChEBI" id="CHEBI:29105"/>
        <note>catalytic</note>
    </ligand>
</feature>
<keyword evidence="5 9" id="KW-1133">Transmembrane helix</keyword>
<dbReference type="Pfam" id="PF05875">
    <property type="entry name" value="Ceramidase"/>
    <property type="match status" value="1"/>
</dbReference>
<feature type="transmembrane region" description="Helical" evidence="9">
    <location>
        <begin position="29"/>
        <end position="49"/>
    </location>
</feature>
<comment type="subcellular location">
    <subcellularLocation>
        <location evidence="1">Membrane</location>
        <topology evidence="1">Multi-pass membrane protein</topology>
    </subcellularLocation>
</comment>
<keyword evidence="4 9" id="KW-0378">Hydrolase</keyword>
<keyword evidence="3 9" id="KW-0812">Transmembrane</keyword>
<dbReference type="FunCoup" id="A0A482XDA6">
    <property type="interactions" value="683"/>
</dbReference>
<evidence type="ECO:0000256" key="7">
    <source>
        <dbReference type="PIRSR" id="PIRSR608901-1"/>
    </source>
</evidence>
<comment type="caution">
    <text evidence="10">The sequence shown here is derived from an EMBL/GenBank/DDBJ whole genome shotgun (WGS) entry which is preliminary data.</text>
</comment>
<feature type="transmembrane region" description="Helical" evidence="9">
    <location>
        <begin position="148"/>
        <end position="166"/>
    </location>
</feature>
<evidence type="ECO:0000313" key="10">
    <source>
        <dbReference type="EMBL" id="RZF43468.1"/>
    </source>
</evidence>
<name>A0A482XDA6_LAOST</name>
<reference evidence="10 11" key="1">
    <citation type="journal article" date="2017" name="Gigascience">
        <title>Genome sequence of the small brown planthopper, Laodelphax striatellus.</title>
        <authorList>
            <person name="Zhu J."/>
            <person name="Jiang F."/>
            <person name="Wang X."/>
            <person name="Yang P."/>
            <person name="Bao Y."/>
            <person name="Zhao W."/>
            <person name="Wang W."/>
            <person name="Lu H."/>
            <person name="Wang Q."/>
            <person name="Cui N."/>
            <person name="Li J."/>
            <person name="Chen X."/>
            <person name="Luo L."/>
            <person name="Yu J."/>
            <person name="Kang L."/>
            <person name="Cui F."/>
        </authorList>
    </citation>
    <scope>NUCLEOTIDE SEQUENCE [LARGE SCALE GENOMIC DNA]</scope>
    <source>
        <strain evidence="10">Lst14</strain>
    </source>
</reference>
<evidence type="ECO:0000256" key="6">
    <source>
        <dbReference type="ARBA" id="ARBA00023136"/>
    </source>
</evidence>
<keyword evidence="6 9" id="KW-0472">Membrane</keyword>
<accession>A0A482XDA6</accession>
<dbReference type="SMR" id="A0A482XDA6"/>
<proteinExistence type="inferred from homology"/>
<evidence type="ECO:0000256" key="4">
    <source>
        <dbReference type="ARBA" id="ARBA00022801"/>
    </source>
</evidence>
<keyword evidence="7" id="KW-0106">Calcium</keyword>
<dbReference type="PANTHER" id="PTHR46187:SF3">
    <property type="entry name" value="ALKALINE CERAMIDASE 3"/>
    <property type="match status" value="1"/>
</dbReference>
<feature type="transmembrane region" description="Helical" evidence="9">
    <location>
        <begin position="122"/>
        <end position="142"/>
    </location>
</feature>
<keyword evidence="11" id="KW-1185">Reference proteome</keyword>
<protein>
    <recommendedName>
        <fullName evidence="9">Alkaline ceramidase</fullName>
        <ecNumber evidence="9">3.5.1.-</ecNumber>
    </recommendedName>
</protein>
<evidence type="ECO:0000313" key="11">
    <source>
        <dbReference type="Proteomes" id="UP000291343"/>
    </source>
</evidence>
<evidence type="ECO:0000256" key="9">
    <source>
        <dbReference type="RuleBase" id="RU364079"/>
    </source>
</evidence>
<feature type="binding site" evidence="7">
    <location>
        <position position="24"/>
    </location>
    <ligand>
        <name>Ca(2+)</name>
        <dbReference type="ChEBI" id="CHEBI:29108"/>
    </ligand>
</feature>
<comment type="similarity">
    <text evidence="2 9">Belongs to the alkaline ceramidase family.</text>
</comment>
<comment type="cofactor">
    <cofactor evidence="8">
        <name>Zn(2+)</name>
        <dbReference type="ChEBI" id="CHEBI:29105"/>
    </cofactor>
</comment>
<dbReference type="EMBL" id="QKKF02012754">
    <property type="protein sequence ID" value="RZF43468.1"/>
    <property type="molecule type" value="Genomic_DNA"/>
</dbReference>
<dbReference type="GO" id="GO:0016811">
    <property type="term" value="F:hydrolase activity, acting on carbon-nitrogen (but not peptide) bonds, in linear amides"/>
    <property type="evidence" value="ECO:0007669"/>
    <property type="project" value="InterPro"/>
</dbReference>
<keyword evidence="7" id="KW-0479">Metal-binding</keyword>
<feature type="binding site" evidence="7">
    <location>
        <position position="19"/>
    </location>
    <ligand>
        <name>Ca(2+)</name>
        <dbReference type="ChEBI" id="CHEBI:29108"/>
    </ligand>
</feature>
<evidence type="ECO:0000256" key="3">
    <source>
        <dbReference type="ARBA" id="ARBA00022692"/>
    </source>
</evidence>
<dbReference type="InterPro" id="IPR008901">
    <property type="entry name" value="ACER"/>
</dbReference>
<gene>
    <name evidence="10" type="ORF">LSTR_LSTR001729</name>
</gene>
<feature type="transmembrane region" description="Helical" evidence="9">
    <location>
        <begin position="61"/>
        <end position="82"/>
    </location>
</feature>
<keyword evidence="9" id="KW-0443">Lipid metabolism</keyword>
<dbReference type="EC" id="3.5.1.-" evidence="9"/>
<organism evidence="10 11">
    <name type="scientific">Laodelphax striatellus</name>
    <name type="common">Small brown planthopper</name>
    <name type="synonym">Delphax striatella</name>
    <dbReference type="NCBI Taxonomy" id="195883"/>
    <lineage>
        <taxon>Eukaryota</taxon>
        <taxon>Metazoa</taxon>
        <taxon>Ecdysozoa</taxon>
        <taxon>Arthropoda</taxon>
        <taxon>Hexapoda</taxon>
        <taxon>Insecta</taxon>
        <taxon>Pterygota</taxon>
        <taxon>Neoptera</taxon>
        <taxon>Paraneoptera</taxon>
        <taxon>Hemiptera</taxon>
        <taxon>Auchenorrhyncha</taxon>
        <taxon>Fulgoroidea</taxon>
        <taxon>Delphacidae</taxon>
        <taxon>Criomorphinae</taxon>
        <taxon>Laodelphax</taxon>
    </lineage>
</organism>
<evidence type="ECO:0000256" key="2">
    <source>
        <dbReference type="ARBA" id="ARBA00009780"/>
    </source>
</evidence>
<dbReference type="GO" id="GO:0005789">
    <property type="term" value="C:endoplasmic reticulum membrane"/>
    <property type="evidence" value="ECO:0007669"/>
    <property type="project" value="TreeGrafter"/>
</dbReference>
<dbReference type="OrthoDB" id="187171at2759"/>
<evidence type="ECO:0000256" key="8">
    <source>
        <dbReference type="PIRSR" id="PIRSR608901-2"/>
    </source>
</evidence>